<dbReference type="AlphaFoldDB" id="A0A2K3M142"/>
<dbReference type="STRING" id="57577.A0A2K3M142"/>
<name>A0A2K3M142_TRIPR</name>
<proteinExistence type="predicted"/>
<feature type="domain" description="ATPase AAA-type core" evidence="3">
    <location>
        <begin position="29"/>
        <end position="99"/>
    </location>
</feature>
<reference evidence="4 5" key="1">
    <citation type="journal article" date="2014" name="Am. J. Bot.">
        <title>Genome assembly and annotation for red clover (Trifolium pratense; Fabaceae).</title>
        <authorList>
            <person name="Istvanek J."/>
            <person name="Jaros M."/>
            <person name="Krenek A."/>
            <person name="Repkova J."/>
        </authorList>
    </citation>
    <scope>NUCLEOTIDE SEQUENCE [LARGE SCALE GENOMIC DNA]</scope>
    <source>
        <strain evidence="5">cv. Tatra</strain>
        <tissue evidence="4">Young leaves</tissue>
    </source>
</reference>
<dbReference type="SUPFAM" id="SSF52540">
    <property type="entry name" value="P-loop containing nucleoside triphosphate hydrolases"/>
    <property type="match status" value="1"/>
</dbReference>
<dbReference type="EMBL" id="ASHM01046489">
    <property type="protein sequence ID" value="PNX84492.1"/>
    <property type="molecule type" value="Genomic_DNA"/>
</dbReference>
<evidence type="ECO:0000256" key="1">
    <source>
        <dbReference type="ARBA" id="ARBA00022741"/>
    </source>
</evidence>
<protein>
    <submittedName>
        <fullName evidence="4">Katanin p60 ATPase-containing subunit A1-like protein</fullName>
    </submittedName>
</protein>
<accession>A0A2K3M142</accession>
<dbReference type="InterPro" id="IPR050221">
    <property type="entry name" value="26S_Proteasome_ATPase"/>
</dbReference>
<dbReference type="InterPro" id="IPR027417">
    <property type="entry name" value="P-loop_NTPase"/>
</dbReference>
<dbReference type="GO" id="GO:0016887">
    <property type="term" value="F:ATP hydrolysis activity"/>
    <property type="evidence" value="ECO:0007669"/>
    <property type="project" value="InterPro"/>
</dbReference>
<dbReference type="Pfam" id="PF00004">
    <property type="entry name" value="AAA"/>
    <property type="match status" value="1"/>
</dbReference>
<evidence type="ECO:0000313" key="4">
    <source>
        <dbReference type="EMBL" id="PNX84492.1"/>
    </source>
</evidence>
<organism evidence="4 5">
    <name type="scientific">Trifolium pratense</name>
    <name type="common">Red clover</name>
    <dbReference type="NCBI Taxonomy" id="57577"/>
    <lineage>
        <taxon>Eukaryota</taxon>
        <taxon>Viridiplantae</taxon>
        <taxon>Streptophyta</taxon>
        <taxon>Embryophyta</taxon>
        <taxon>Tracheophyta</taxon>
        <taxon>Spermatophyta</taxon>
        <taxon>Magnoliopsida</taxon>
        <taxon>eudicotyledons</taxon>
        <taxon>Gunneridae</taxon>
        <taxon>Pentapetalae</taxon>
        <taxon>rosids</taxon>
        <taxon>fabids</taxon>
        <taxon>Fabales</taxon>
        <taxon>Fabaceae</taxon>
        <taxon>Papilionoideae</taxon>
        <taxon>50 kb inversion clade</taxon>
        <taxon>NPAAA clade</taxon>
        <taxon>Hologalegina</taxon>
        <taxon>IRL clade</taxon>
        <taxon>Trifolieae</taxon>
        <taxon>Trifolium</taxon>
    </lineage>
</organism>
<feature type="non-terminal residue" evidence="4">
    <location>
        <position position="99"/>
    </location>
</feature>
<evidence type="ECO:0000313" key="5">
    <source>
        <dbReference type="Proteomes" id="UP000236291"/>
    </source>
</evidence>
<dbReference type="ExpressionAtlas" id="A0A2K3M142">
    <property type="expression patterns" value="baseline"/>
</dbReference>
<evidence type="ECO:0000256" key="2">
    <source>
        <dbReference type="ARBA" id="ARBA00022840"/>
    </source>
</evidence>
<keyword evidence="2" id="KW-0067">ATP-binding</keyword>
<evidence type="ECO:0000259" key="3">
    <source>
        <dbReference type="Pfam" id="PF00004"/>
    </source>
</evidence>
<reference evidence="4 5" key="2">
    <citation type="journal article" date="2017" name="Front. Plant Sci.">
        <title>Gene Classification and Mining of Molecular Markers Useful in Red Clover (Trifolium pratense) Breeding.</title>
        <authorList>
            <person name="Istvanek J."/>
            <person name="Dluhosova J."/>
            <person name="Dluhos P."/>
            <person name="Patkova L."/>
            <person name="Nedelnik J."/>
            <person name="Repkova J."/>
        </authorList>
    </citation>
    <scope>NUCLEOTIDE SEQUENCE [LARGE SCALE GENOMIC DNA]</scope>
    <source>
        <strain evidence="5">cv. Tatra</strain>
        <tissue evidence="4">Young leaves</tissue>
    </source>
</reference>
<dbReference type="Gene3D" id="3.40.50.300">
    <property type="entry name" value="P-loop containing nucleotide triphosphate hydrolases"/>
    <property type="match status" value="1"/>
</dbReference>
<dbReference type="Proteomes" id="UP000236291">
    <property type="component" value="Unassembled WGS sequence"/>
</dbReference>
<keyword evidence="1" id="KW-0547">Nucleotide-binding</keyword>
<dbReference type="GO" id="GO:0005524">
    <property type="term" value="F:ATP binding"/>
    <property type="evidence" value="ECO:0007669"/>
    <property type="project" value="UniProtKB-KW"/>
</dbReference>
<gene>
    <name evidence="4" type="ORF">L195_g040553</name>
</gene>
<dbReference type="PANTHER" id="PTHR23073">
    <property type="entry name" value="26S PROTEASOME REGULATORY SUBUNIT"/>
    <property type="match status" value="1"/>
</dbReference>
<comment type="caution">
    <text evidence="4">The sequence shown here is derived from an EMBL/GenBank/DDBJ whole genome shotgun (WGS) entry which is preliminary data.</text>
</comment>
<sequence length="99" mass="10952">MLGVAGLPADYFWAGKSSNNDAYGFDFDSGVPLLYVPLEVVMSEFYGKSERLLGKVFSLANDLPNGAIIFLDEIDSFAAARDNDMHEATRRMLSVLLRQ</sequence>
<dbReference type="InterPro" id="IPR003959">
    <property type="entry name" value="ATPase_AAA_core"/>
</dbReference>